<comment type="cofactor">
    <cofactor evidence="1">
        <name>Zn(2+)</name>
        <dbReference type="ChEBI" id="CHEBI:29105"/>
    </cofactor>
</comment>
<feature type="domain" description="Peptidase M16 N-terminal" evidence="5">
    <location>
        <begin position="14"/>
        <end position="160"/>
    </location>
</feature>
<dbReference type="InterPro" id="IPR001431">
    <property type="entry name" value="Pept_M16_Zn_BS"/>
</dbReference>
<dbReference type="Gene3D" id="3.30.830.10">
    <property type="entry name" value="Metalloenzyme, LuxS/M16 peptidase-like"/>
    <property type="match status" value="2"/>
</dbReference>
<dbReference type="PANTHER" id="PTHR11851">
    <property type="entry name" value="METALLOPROTEASE"/>
    <property type="match status" value="1"/>
</dbReference>
<dbReference type="EMBL" id="QNRK01000001">
    <property type="protein sequence ID" value="RBP18072.1"/>
    <property type="molecule type" value="Genomic_DNA"/>
</dbReference>
<keyword evidence="3" id="KW-0645">Protease</keyword>
<dbReference type="InterPro" id="IPR011765">
    <property type="entry name" value="Pept_M16_N"/>
</dbReference>
<dbReference type="Pfam" id="PF00675">
    <property type="entry name" value="Peptidase_M16"/>
    <property type="match status" value="1"/>
</dbReference>
<accession>A0A366FTR9</accession>
<name>A0A366FTR9_9HYPH</name>
<dbReference type="InterPro" id="IPR007863">
    <property type="entry name" value="Peptidase_M16_C"/>
</dbReference>
<dbReference type="Proteomes" id="UP000253529">
    <property type="component" value="Unassembled WGS sequence"/>
</dbReference>
<keyword evidence="3" id="KW-0482">Metalloprotease</keyword>
<protein>
    <submittedName>
        <fullName evidence="7">Putative Zn-dependent peptidase</fullName>
    </submittedName>
</protein>
<dbReference type="SUPFAM" id="SSF63411">
    <property type="entry name" value="LuxS/MPP-like metallohydrolase"/>
    <property type="match status" value="2"/>
</dbReference>
<dbReference type="OrthoDB" id="9811314at2"/>
<evidence type="ECO:0000256" key="1">
    <source>
        <dbReference type="ARBA" id="ARBA00001947"/>
    </source>
</evidence>
<feature type="domain" description="Peptidase M16 C-terminal" evidence="6">
    <location>
        <begin position="167"/>
        <end position="338"/>
    </location>
</feature>
<dbReference type="GO" id="GO:0004222">
    <property type="term" value="F:metalloendopeptidase activity"/>
    <property type="evidence" value="ECO:0007669"/>
    <property type="project" value="InterPro"/>
</dbReference>
<dbReference type="PROSITE" id="PS00143">
    <property type="entry name" value="INSULINASE"/>
    <property type="match status" value="1"/>
</dbReference>
<proteinExistence type="inferred from homology"/>
<sequence length="420" mass="44745">MSVEITRLPSGLAVVTDASEHVRTAAVGVFVAAGSRHESVAEHGLSHLLEHMAFKGTRRRSARDIAEAIEDVGGDLNAETGVERTGYFARVIGSDVGLALDVIGDILTESLFDPTELEREKNVIVQEIGAVEDTPDDHVFDLLTAAAWPDQAIGRPILGTRDGVNAFDRDAIDGYLRRHYGPSSIVVAAAGALDHAEIVALALSKLHGLPNAPPSPLTPADYRGGETRLRRKLEQTHVAVAFEGRPIGAPDHDAAQVFAAAAGGGMSSRLFQEVREKRGLAYSIYAYHWDYADTGLFGFYAGSADRDAAEVTVAALDCLAEAAHGLDEREVRRAKAQMKVSILAALESPGARAQQIARQTQIYGRPLSLDEMIARVEAVTAEEVRKTGAAMLRSPPTVATIGAVARVPGRVKVAEALRGV</sequence>
<evidence type="ECO:0000256" key="3">
    <source>
        <dbReference type="ARBA" id="ARBA00023049"/>
    </source>
</evidence>
<organism evidence="7 8">
    <name type="scientific">Roseiarcus fermentans</name>
    <dbReference type="NCBI Taxonomy" id="1473586"/>
    <lineage>
        <taxon>Bacteria</taxon>
        <taxon>Pseudomonadati</taxon>
        <taxon>Pseudomonadota</taxon>
        <taxon>Alphaproteobacteria</taxon>
        <taxon>Hyphomicrobiales</taxon>
        <taxon>Roseiarcaceae</taxon>
        <taxon>Roseiarcus</taxon>
    </lineage>
</organism>
<evidence type="ECO:0000313" key="8">
    <source>
        <dbReference type="Proteomes" id="UP000253529"/>
    </source>
</evidence>
<dbReference type="InterPro" id="IPR011249">
    <property type="entry name" value="Metalloenz_LuxS/M16"/>
</dbReference>
<dbReference type="GO" id="GO:0006508">
    <property type="term" value="P:proteolysis"/>
    <property type="evidence" value="ECO:0007669"/>
    <property type="project" value="InterPro"/>
</dbReference>
<evidence type="ECO:0000259" key="6">
    <source>
        <dbReference type="Pfam" id="PF05193"/>
    </source>
</evidence>
<dbReference type="GO" id="GO:0046872">
    <property type="term" value="F:metal ion binding"/>
    <property type="evidence" value="ECO:0007669"/>
    <property type="project" value="InterPro"/>
</dbReference>
<reference evidence="7 8" key="1">
    <citation type="submission" date="2018-06" db="EMBL/GenBank/DDBJ databases">
        <title>Genomic Encyclopedia of Type Strains, Phase IV (KMG-IV): sequencing the most valuable type-strain genomes for metagenomic binning, comparative biology and taxonomic classification.</title>
        <authorList>
            <person name="Goeker M."/>
        </authorList>
    </citation>
    <scope>NUCLEOTIDE SEQUENCE [LARGE SCALE GENOMIC DNA]</scope>
    <source>
        <strain evidence="7 8">DSM 24875</strain>
    </source>
</reference>
<evidence type="ECO:0000256" key="4">
    <source>
        <dbReference type="RuleBase" id="RU004447"/>
    </source>
</evidence>
<comment type="similarity">
    <text evidence="2 4">Belongs to the peptidase M16 family.</text>
</comment>
<dbReference type="RefSeq" id="WP_113887154.1">
    <property type="nucleotide sequence ID" value="NZ_QNRK01000001.1"/>
</dbReference>
<dbReference type="InterPro" id="IPR050361">
    <property type="entry name" value="MPP/UQCRC_Complex"/>
</dbReference>
<evidence type="ECO:0000259" key="5">
    <source>
        <dbReference type="Pfam" id="PF00675"/>
    </source>
</evidence>
<keyword evidence="3" id="KW-0378">Hydrolase</keyword>
<gene>
    <name evidence="7" type="ORF">DFR50_10114</name>
</gene>
<evidence type="ECO:0000313" key="7">
    <source>
        <dbReference type="EMBL" id="RBP18072.1"/>
    </source>
</evidence>
<evidence type="ECO:0000256" key="2">
    <source>
        <dbReference type="ARBA" id="ARBA00007261"/>
    </source>
</evidence>
<dbReference type="Pfam" id="PF05193">
    <property type="entry name" value="Peptidase_M16_C"/>
    <property type="match status" value="1"/>
</dbReference>
<keyword evidence="8" id="KW-1185">Reference proteome</keyword>
<dbReference type="PANTHER" id="PTHR11851:SF49">
    <property type="entry name" value="MITOCHONDRIAL-PROCESSING PEPTIDASE SUBUNIT ALPHA"/>
    <property type="match status" value="1"/>
</dbReference>
<comment type="caution">
    <text evidence="7">The sequence shown here is derived from an EMBL/GenBank/DDBJ whole genome shotgun (WGS) entry which is preliminary data.</text>
</comment>
<dbReference type="AlphaFoldDB" id="A0A366FTR9"/>